<feature type="domain" description="Ig-like" evidence="12">
    <location>
        <begin position="36"/>
        <end position="148"/>
    </location>
</feature>
<dbReference type="RefSeq" id="XP_028840614.1">
    <property type="nucleotide sequence ID" value="XM_028984781.1"/>
</dbReference>
<dbReference type="Proteomes" id="UP000694580">
    <property type="component" value="Chromosome 6"/>
</dbReference>
<dbReference type="SMART" id="SM00409">
    <property type="entry name" value="IG"/>
    <property type="match status" value="4"/>
</dbReference>
<evidence type="ECO:0000256" key="10">
    <source>
        <dbReference type="SAM" id="Phobius"/>
    </source>
</evidence>
<organism evidence="13 14">
    <name type="scientific">Denticeps clupeoides</name>
    <name type="common">denticle herring</name>
    <dbReference type="NCBI Taxonomy" id="299321"/>
    <lineage>
        <taxon>Eukaryota</taxon>
        <taxon>Metazoa</taxon>
        <taxon>Chordata</taxon>
        <taxon>Craniata</taxon>
        <taxon>Vertebrata</taxon>
        <taxon>Euteleostomi</taxon>
        <taxon>Actinopterygii</taxon>
        <taxon>Neopterygii</taxon>
        <taxon>Teleostei</taxon>
        <taxon>Clupei</taxon>
        <taxon>Clupeiformes</taxon>
        <taxon>Denticipitoidei</taxon>
        <taxon>Denticipitidae</taxon>
        <taxon>Denticeps</taxon>
    </lineage>
</organism>
<dbReference type="PANTHER" id="PTHR11973">
    <property type="entry name" value="CELL SURFACE GLYCOPROTEIN MUC18-RELATED"/>
    <property type="match status" value="1"/>
</dbReference>
<dbReference type="PANTHER" id="PTHR11973:SF18">
    <property type="entry name" value="CELL SURFACE GLYCOPROTEIN MUC18"/>
    <property type="match status" value="1"/>
</dbReference>
<keyword evidence="8" id="KW-0393">Immunoglobulin domain</keyword>
<dbReference type="Pfam" id="PF13927">
    <property type="entry name" value="Ig_3"/>
    <property type="match status" value="1"/>
</dbReference>
<feature type="transmembrane region" description="Helical" evidence="10">
    <location>
        <begin position="540"/>
        <end position="562"/>
    </location>
</feature>
<feature type="domain" description="Ig-like" evidence="12">
    <location>
        <begin position="443"/>
        <end position="530"/>
    </location>
</feature>
<keyword evidence="3" id="KW-0677">Repeat</keyword>
<evidence type="ECO:0000256" key="8">
    <source>
        <dbReference type="ARBA" id="ARBA00023319"/>
    </source>
</evidence>
<keyword evidence="11" id="KW-0732">Signal</keyword>
<evidence type="ECO:0000259" key="12">
    <source>
        <dbReference type="PROSITE" id="PS50835"/>
    </source>
</evidence>
<evidence type="ECO:0000256" key="2">
    <source>
        <dbReference type="ARBA" id="ARBA00022692"/>
    </source>
</evidence>
<dbReference type="Pfam" id="PF07686">
    <property type="entry name" value="V-set"/>
    <property type="match status" value="1"/>
</dbReference>
<keyword evidence="2 10" id="KW-0812">Transmembrane</keyword>
<dbReference type="AlphaFoldDB" id="A0AAY4B4Z4"/>
<keyword evidence="7" id="KW-0325">Glycoprotein</keyword>
<dbReference type="GO" id="GO:0005055">
    <property type="term" value="F:laminin receptor activity"/>
    <property type="evidence" value="ECO:0007669"/>
    <property type="project" value="TreeGrafter"/>
</dbReference>
<comment type="subcellular location">
    <subcellularLocation>
        <location evidence="1">Membrane</location>
        <topology evidence="1">Single-pass type I membrane protein</topology>
    </subcellularLocation>
</comment>
<proteinExistence type="predicted"/>
<dbReference type="SMART" id="SM00408">
    <property type="entry name" value="IGc2"/>
    <property type="match status" value="2"/>
</dbReference>
<sequence length="623" mass="68302">MSLRAVSVQCCSSCWTIMSGFFYFSLLCSAAALASAKVDIQMEDRLEVFQGERAEIQCNYSFSTEPHMMMIQWFVKSASGSRVRISYSDLTTQTVDGSTEYSGRINVSAGAGGEVLTIRSVRIADEREFFCEVNGMAAGSGEEKTHLAVFEPPEGPLIEGVHSGISVSRELPTKVASCEARNGFPKPNITWYRNQVPLRPTQGQVNIVTLVTRTSSDLYTVQSDLQYKVTKEDRHAFFSCEASFLVPGDTRTSTSRQIGIIVHYPTTKVELWKERPRGLVKEGDTVEIRCRGDGNPPSPLTFNREQQPEVELDSEDGTLTLHEVTRRDSGVYQCRSAGAESPEEVVGHTTLTVHYLDAAIVVPRDSEVMFKGESLTATCNALSSLNTTTVWFKSGEEVGRGHTLVLQDATFDTAGEYVCAVTVPSQPDMHTTGSVHIVVEGAPEMKRTEGYVSLKERAGKLVNLSCDARGRPRPIITWSIAGSQSWREVANRVTEDTVHSLVTVKLTSDTTATCNATSDMGSETRSYAIEATPPSDGSGVVIVVIITCLLLLAVLGSVLYFLHKKGKMACGRSGKQQITAEKSNRDEIVVEMKPESKTEDVVLLKGVNGEQRPPNEQYMDLRN</sequence>
<feature type="chain" id="PRO_5044201385" description="Ig-like domain-containing protein" evidence="11">
    <location>
        <begin position="37"/>
        <end position="623"/>
    </location>
</feature>
<dbReference type="InterPro" id="IPR013106">
    <property type="entry name" value="Ig_V-set"/>
</dbReference>
<dbReference type="Ensembl" id="ENSDCDT00010015645.1">
    <property type="protein sequence ID" value="ENSDCDP00010014856.1"/>
    <property type="gene ID" value="ENSDCDG00010006775.1"/>
</dbReference>
<feature type="domain" description="Ig-like" evidence="12">
    <location>
        <begin position="357"/>
        <end position="436"/>
    </location>
</feature>
<feature type="signal peptide" evidence="11">
    <location>
        <begin position="1"/>
        <end position="36"/>
    </location>
</feature>
<dbReference type="InterPro" id="IPR003598">
    <property type="entry name" value="Ig_sub2"/>
</dbReference>
<evidence type="ECO:0000256" key="11">
    <source>
        <dbReference type="SAM" id="SignalP"/>
    </source>
</evidence>
<dbReference type="InterPro" id="IPR013162">
    <property type="entry name" value="CD80_C2-set"/>
</dbReference>
<feature type="domain" description="Ig-like" evidence="12">
    <location>
        <begin position="265"/>
        <end position="346"/>
    </location>
</feature>
<protein>
    <recommendedName>
        <fullName evidence="12">Ig-like domain-containing protein</fullName>
    </recommendedName>
</protein>
<dbReference type="InterPro" id="IPR003599">
    <property type="entry name" value="Ig_sub"/>
</dbReference>
<reference evidence="13 14" key="1">
    <citation type="submission" date="2020-06" db="EMBL/GenBank/DDBJ databases">
        <authorList>
            <consortium name="Wellcome Sanger Institute Data Sharing"/>
        </authorList>
    </citation>
    <scope>NUCLEOTIDE SEQUENCE [LARGE SCALE GENOMIC DNA]</scope>
</reference>
<evidence type="ECO:0000313" key="13">
    <source>
        <dbReference type="Ensembl" id="ENSDCDP00010014856.1"/>
    </source>
</evidence>
<evidence type="ECO:0000256" key="5">
    <source>
        <dbReference type="ARBA" id="ARBA00023136"/>
    </source>
</evidence>
<dbReference type="GeneID" id="114793097"/>
<dbReference type="SUPFAM" id="SSF48726">
    <property type="entry name" value="Immunoglobulin"/>
    <property type="match status" value="5"/>
</dbReference>
<keyword evidence="6" id="KW-1015">Disulfide bond</keyword>
<evidence type="ECO:0000256" key="3">
    <source>
        <dbReference type="ARBA" id="ARBA00022737"/>
    </source>
</evidence>
<accession>A0AAY4B4Z4</accession>
<gene>
    <name evidence="13" type="primary">LOC114793097</name>
</gene>
<keyword evidence="5 10" id="KW-0472">Membrane</keyword>
<feature type="domain" description="Ig-like" evidence="12">
    <location>
        <begin position="153"/>
        <end position="259"/>
    </location>
</feature>
<dbReference type="GO" id="GO:0005886">
    <property type="term" value="C:plasma membrane"/>
    <property type="evidence" value="ECO:0007669"/>
    <property type="project" value="TreeGrafter"/>
</dbReference>
<dbReference type="InterPro" id="IPR051116">
    <property type="entry name" value="Surface_Rcpt/Adhesion_Mol"/>
</dbReference>
<dbReference type="GeneTree" id="ENSGT00940000155838"/>
<evidence type="ECO:0000256" key="7">
    <source>
        <dbReference type="ARBA" id="ARBA00023180"/>
    </source>
</evidence>
<dbReference type="PROSITE" id="PS50835">
    <property type="entry name" value="IG_LIKE"/>
    <property type="match status" value="5"/>
</dbReference>
<evidence type="ECO:0000256" key="9">
    <source>
        <dbReference type="SAM" id="MobiDB-lite"/>
    </source>
</evidence>
<feature type="region of interest" description="Disordered" evidence="9">
    <location>
        <begin position="291"/>
        <end position="312"/>
    </location>
</feature>
<evidence type="ECO:0000256" key="6">
    <source>
        <dbReference type="ARBA" id="ARBA00023157"/>
    </source>
</evidence>
<dbReference type="InterPro" id="IPR036179">
    <property type="entry name" value="Ig-like_dom_sf"/>
</dbReference>
<reference evidence="13" key="2">
    <citation type="submission" date="2025-08" db="UniProtKB">
        <authorList>
            <consortium name="Ensembl"/>
        </authorList>
    </citation>
    <scope>IDENTIFICATION</scope>
</reference>
<reference evidence="13" key="3">
    <citation type="submission" date="2025-09" db="UniProtKB">
        <authorList>
            <consortium name="Ensembl"/>
        </authorList>
    </citation>
    <scope>IDENTIFICATION</scope>
</reference>
<evidence type="ECO:0000313" key="14">
    <source>
        <dbReference type="Proteomes" id="UP000694580"/>
    </source>
</evidence>
<name>A0AAY4B4Z4_9TELE</name>
<evidence type="ECO:0000256" key="1">
    <source>
        <dbReference type="ARBA" id="ARBA00004479"/>
    </source>
</evidence>
<keyword evidence="14" id="KW-1185">Reference proteome</keyword>
<dbReference type="InterPro" id="IPR013783">
    <property type="entry name" value="Ig-like_fold"/>
</dbReference>
<keyword evidence="4 10" id="KW-1133">Transmembrane helix</keyword>
<dbReference type="InterPro" id="IPR007110">
    <property type="entry name" value="Ig-like_dom"/>
</dbReference>
<evidence type="ECO:0000256" key="4">
    <source>
        <dbReference type="ARBA" id="ARBA00022989"/>
    </source>
</evidence>
<dbReference type="Gene3D" id="2.60.40.10">
    <property type="entry name" value="Immunoglobulins"/>
    <property type="match status" value="5"/>
</dbReference>
<dbReference type="Pfam" id="PF08205">
    <property type="entry name" value="C2-set_2"/>
    <property type="match status" value="1"/>
</dbReference>